<sequence>MSTPINNKRVNHLVVDSSAFIRQAPLHNLTDVVYTVEDVVKEIRDIKTRESLNVVPYTLKFKEPSTDAIRCVTNYAKKTGDYTFLSAVDLRLLALTYQLYQENVGTENLNLEPKINASILSSTVTVGNAGVKLAGFVFPKNEEKHDDQKSEKSSPNENQAEKEDEIGENNDENEQQEQKENDDDDDDDGYNDHEEEDVQSFVTAVDNENDITEAINDLHLGHDDDGWITPSNVQAIKSKAFNHGASDNSETISETLPVACITTDFSMQNVLIQMGIPVLSVDGLLIRTARSYVLKCRICPGVTLQMTKKFCPECGNPSLQRASVSVDVSGQRHYHLTGRFRPKPRESLPLPRGGKHPNNPIRVEGQPRPQNKPTRKSLMKRNVFDEDYLAGSSPFAVHDIYSRAATLGIKPIRRDDQHEVLSSILQQTASTFDSQSRRHCQNNRYSRHSLPSLPPPSRSLHHQWSASSSLYYSRPGSMYQQISNGIHDFIPPMEIGNNQYRLNDVKVPRITITTLPIQPSQQLVPRLSISPQGSDPSITRSSGSFK</sequence>
<dbReference type="GO" id="GO:0005737">
    <property type="term" value="C:cytoplasm"/>
    <property type="evidence" value="ECO:0007669"/>
    <property type="project" value="UniProtKB-ARBA"/>
</dbReference>
<dbReference type="InterPro" id="IPR033411">
    <property type="entry name" value="Ribonuclease_PIN"/>
</dbReference>
<accession>A0A815JI30</accession>
<dbReference type="Pfam" id="PF17146">
    <property type="entry name" value="PIN_6"/>
    <property type="match status" value="1"/>
</dbReference>
<dbReference type="GO" id="GO:0030688">
    <property type="term" value="C:preribosome, small subunit precursor"/>
    <property type="evidence" value="ECO:0007669"/>
    <property type="project" value="TreeGrafter"/>
</dbReference>
<comment type="caution">
    <text evidence="8">The sequence shown here is derived from an EMBL/GenBank/DDBJ whole genome shotgun (WGS) entry which is preliminary data.</text>
</comment>
<dbReference type="Gene3D" id="6.20.210.10">
    <property type="entry name" value="Nin one binding (NOB1), Zn-ribbon-like"/>
    <property type="match status" value="1"/>
</dbReference>
<evidence type="ECO:0000256" key="3">
    <source>
        <dbReference type="ARBA" id="ARBA00022723"/>
    </source>
</evidence>
<dbReference type="InterPro" id="IPR039907">
    <property type="entry name" value="NOB1"/>
</dbReference>
<organism evidence="8 9">
    <name type="scientific">Rotaria magnacalcarata</name>
    <dbReference type="NCBI Taxonomy" id="392030"/>
    <lineage>
        <taxon>Eukaryota</taxon>
        <taxon>Metazoa</taxon>
        <taxon>Spiralia</taxon>
        <taxon>Gnathifera</taxon>
        <taxon>Rotifera</taxon>
        <taxon>Eurotatoria</taxon>
        <taxon>Bdelloidea</taxon>
        <taxon>Philodinida</taxon>
        <taxon>Philodinidae</taxon>
        <taxon>Rotaria</taxon>
    </lineage>
</organism>
<dbReference type="Gene3D" id="3.40.50.1010">
    <property type="entry name" value="5'-nuclease"/>
    <property type="match status" value="1"/>
</dbReference>
<dbReference type="InterPro" id="IPR036283">
    <property type="entry name" value="NOB1_Zf-like_sf"/>
</dbReference>
<dbReference type="PANTHER" id="PTHR12814">
    <property type="entry name" value="RNA-BINDING PROTEIN NOB1"/>
    <property type="match status" value="1"/>
</dbReference>
<keyword evidence="3" id="KW-0479">Metal-binding</keyword>
<evidence type="ECO:0000313" key="8">
    <source>
        <dbReference type="EMBL" id="CAF1379357.1"/>
    </source>
</evidence>
<evidence type="ECO:0000256" key="5">
    <source>
        <dbReference type="SAM" id="MobiDB-lite"/>
    </source>
</evidence>
<dbReference type="GO" id="GO:0030490">
    <property type="term" value="P:maturation of SSU-rRNA"/>
    <property type="evidence" value="ECO:0007669"/>
    <property type="project" value="TreeGrafter"/>
</dbReference>
<dbReference type="GO" id="GO:0031981">
    <property type="term" value="C:nuclear lumen"/>
    <property type="evidence" value="ECO:0007669"/>
    <property type="project" value="UniProtKB-ARBA"/>
</dbReference>
<evidence type="ECO:0000259" key="7">
    <source>
        <dbReference type="Pfam" id="PF17146"/>
    </source>
</evidence>
<evidence type="ECO:0000259" key="6">
    <source>
        <dbReference type="Pfam" id="PF08772"/>
    </source>
</evidence>
<gene>
    <name evidence="8" type="ORF">CJN711_LOCUS20865</name>
</gene>
<keyword evidence="2" id="KW-0540">Nuclease</keyword>
<dbReference type="GO" id="GO:0016787">
    <property type="term" value="F:hydrolase activity"/>
    <property type="evidence" value="ECO:0007669"/>
    <property type="project" value="UniProtKB-KW"/>
</dbReference>
<evidence type="ECO:0000256" key="1">
    <source>
        <dbReference type="ARBA" id="ARBA00005858"/>
    </source>
</evidence>
<feature type="region of interest" description="Disordered" evidence="5">
    <location>
        <begin position="141"/>
        <end position="193"/>
    </location>
</feature>
<dbReference type="CDD" id="cd09876">
    <property type="entry name" value="PIN_Nob1-like"/>
    <property type="match status" value="1"/>
</dbReference>
<feature type="region of interest" description="Disordered" evidence="5">
    <location>
        <begin position="336"/>
        <end position="378"/>
    </location>
</feature>
<evidence type="ECO:0000256" key="2">
    <source>
        <dbReference type="ARBA" id="ARBA00022722"/>
    </source>
</evidence>
<dbReference type="SUPFAM" id="SSF144206">
    <property type="entry name" value="NOB1 zinc finger-like"/>
    <property type="match status" value="1"/>
</dbReference>
<feature type="compositionally biased region" description="Basic and acidic residues" evidence="5">
    <location>
        <begin position="141"/>
        <end position="154"/>
    </location>
</feature>
<protein>
    <recommendedName>
        <fullName evidence="10">RNA-binding protein NOB1</fullName>
    </recommendedName>
</protein>
<dbReference type="InterPro" id="IPR014881">
    <property type="entry name" value="NOB1_Zn-bd"/>
</dbReference>
<evidence type="ECO:0000256" key="4">
    <source>
        <dbReference type="ARBA" id="ARBA00022801"/>
    </source>
</evidence>
<dbReference type="PANTHER" id="PTHR12814:SF2">
    <property type="entry name" value="RNA-BINDING PROTEIN NOB1"/>
    <property type="match status" value="1"/>
</dbReference>
<dbReference type="EMBL" id="CAJNOV010009784">
    <property type="protein sequence ID" value="CAF1379357.1"/>
    <property type="molecule type" value="Genomic_DNA"/>
</dbReference>
<name>A0A815JI30_9BILA</name>
<comment type="similarity">
    <text evidence="1">Belongs to the NOB1 family.</text>
</comment>
<dbReference type="Pfam" id="PF08772">
    <property type="entry name" value="Zn_ribbon_NOB1"/>
    <property type="match status" value="1"/>
</dbReference>
<dbReference type="Proteomes" id="UP000663855">
    <property type="component" value="Unassembled WGS sequence"/>
</dbReference>
<feature type="domain" description="Ribonuclease PIN" evidence="7">
    <location>
        <begin position="13"/>
        <end position="99"/>
    </location>
</feature>
<proteinExistence type="inferred from homology"/>
<feature type="compositionally biased region" description="Acidic residues" evidence="5">
    <location>
        <begin position="162"/>
        <end position="193"/>
    </location>
</feature>
<dbReference type="FunFam" id="3.40.50.1010:FF:000020">
    <property type="entry name" value="20S-pre-rRNA D-site endonuclease NOB1"/>
    <property type="match status" value="1"/>
</dbReference>
<feature type="domain" description="Nin one binding (NOB1) Zn-ribbon-like" evidence="6">
    <location>
        <begin position="286"/>
        <end position="346"/>
    </location>
</feature>
<dbReference type="AlphaFoldDB" id="A0A815JI30"/>
<feature type="region of interest" description="Disordered" evidence="5">
    <location>
        <begin position="523"/>
        <end position="546"/>
    </location>
</feature>
<evidence type="ECO:0008006" key="10">
    <source>
        <dbReference type="Google" id="ProtNLM"/>
    </source>
</evidence>
<reference evidence="8" key="1">
    <citation type="submission" date="2021-02" db="EMBL/GenBank/DDBJ databases">
        <authorList>
            <person name="Nowell W R."/>
        </authorList>
    </citation>
    <scope>NUCLEOTIDE SEQUENCE</scope>
</reference>
<dbReference type="GO" id="GO:0046872">
    <property type="term" value="F:metal ion binding"/>
    <property type="evidence" value="ECO:0007669"/>
    <property type="project" value="UniProtKB-KW"/>
</dbReference>
<dbReference type="GO" id="GO:0004521">
    <property type="term" value="F:RNA endonuclease activity"/>
    <property type="evidence" value="ECO:0007669"/>
    <property type="project" value="TreeGrafter"/>
</dbReference>
<evidence type="ECO:0000313" key="9">
    <source>
        <dbReference type="Proteomes" id="UP000663855"/>
    </source>
</evidence>
<keyword evidence="4" id="KW-0378">Hydrolase</keyword>